<keyword evidence="2" id="KW-1185">Reference proteome</keyword>
<reference evidence="1 2" key="1">
    <citation type="journal article" date="2018" name="Front. Plant Sci.">
        <title>Red Clover (Trifolium pratense) and Zigzag Clover (T. medium) - A Picture of Genomic Similarities and Differences.</title>
        <authorList>
            <person name="Dluhosova J."/>
            <person name="Istvanek J."/>
            <person name="Nedelnik J."/>
            <person name="Repkova J."/>
        </authorList>
    </citation>
    <scope>NUCLEOTIDE SEQUENCE [LARGE SCALE GENOMIC DNA]</scope>
    <source>
        <strain evidence="2">cv. 10/8</strain>
        <tissue evidence="1">Leaf</tissue>
    </source>
</reference>
<evidence type="ECO:0000313" key="1">
    <source>
        <dbReference type="EMBL" id="MCI53859.1"/>
    </source>
</evidence>
<organism evidence="1 2">
    <name type="scientific">Trifolium medium</name>
    <dbReference type="NCBI Taxonomy" id="97028"/>
    <lineage>
        <taxon>Eukaryota</taxon>
        <taxon>Viridiplantae</taxon>
        <taxon>Streptophyta</taxon>
        <taxon>Embryophyta</taxon>
        <taxon>Tracheophyta</taxon>
        <taxon>Spermatophyta</taxon>
        <taxon>Magnoliopsida</taxon>
        <taxon>eudicotyledons</taxon>
        <taxon>Gunneridae</taxon>
        <taxon>Pentapetalae</taxon>
        <taxon>rosids</taxon>
        <taxon>fabids</taxon>
        <taxon>Fabales</taxon>
        <taxon>Fabaceae</taxon>
        <taxon>Papilionoideae</taxon>
        <taxon>50 kb inversion clade</taxon>
        <taxon>NPAAA clade</taxon>
        <taxon>Hologalegina</taxon>
        <taxon>IRL clade</taxon>
        <taxon>Trifolieae</taxon>
        <taxon>Trifolium</taxon>
    </lineage>
</organism>
<sequence length="42" mass="4721">HFTIFIESNDGSINDRGTAKMFDAIARFLVDCFLADLSSLRL</sequence>
<comment type="caution">
    <text evidence="1">The sequence shown here is derived from an EMBL/GenBank/DDBJ whole genome shotgun (WGS) entry which is preliminary data.</text>
</comment>
<name>A0A392SYT7_9FABA</name>
<accession>A0A392SYT7</accession>
<proteinExistence type="predicted"/>
<dbReference type="EMBL" id="LXQA010470079">
    <property type="protein sequence ID" value="MCI53859.1"/>
    <property type="molecule type" value="Genomic_DNA"/>
</dbReference>
<dbReference type="Proteomes" id="UP000265520">
    <property type="component" value="Unassembled WGS sequence"/>
</dbReference>
<evidence type="ECO:0000313" key="2">
    <source>
        <dbReference type="Proteomes" id="UP000265520"/>
    </source>
</evidence>
<protein>
    <submittedName>
        <fullName evidence="1">Uncharacterized protein</fullName>
    </submittedName>
</protein>
<feature type="non-terminal residue" evidence="1">
    <location>
        <position position="1"/>
    </location>
</feature>
<dbReference type="AlphaFoldDB" id="A0A392SYT7"/>